<dbReference type="Proteomes" id="UP000649604">
    <property type="component" value="Unassembled WGS sequence"/>
</dbReference>
<dbReference type="InterPro" id="IPR004223">
    <property type="entry name" value="VitB12-dep_Met_synth_activ_dom"/>
</dbReference>
<reference evidence="2" key="1">
    <citation type="submission" date="2019-11" db="EMBL/GenBank/DDBJ databases">
        <title>Microbial mats filling the niche in hypersaline microbial mats.</title>
        <authorList>
            <person name="Wong H.L."/>
            <person name="Macleod F.I."/>
            <person name="White R.A. III"/>
            <person name="Burns B.P."/>
        </authorList>
    </citation>
    <scope>NUCLEOTIDE SEQUENCE</scope>
    <source>
        <strain evidence="2">Rbin_158</strain>
    </source>
</reference>
<dbReference type="Pfam" id="PF02965">
    <property type="entry name" value="Met_synt_B12"/>
    <property type="match status" value="1"/>
</dbReference>
<organism evidence="2 3">
    <name type="scientific">candidate division KSB3 bacterium</name>
    <dbReference type="NCBI Taxonomy" id="2044937"/>
    <lineage>
        <taxon>Bacteria</taxon>
        <taxon>candidate division KSB3</taxon>
    </lineage>
</organism>
<evidence type="ECO:0000313" key="2">
    <source>
        <dbReference type="EMBL" id="MBD3323696.1"/>
    </source>
</evidence>
<feature type="domain" description="AdoMet activation" evidence="1">
    <location>
        <begin position="153"/>
        <end position="195"/>
    </location>
</feature>
<dbReference type="EMBL" id="WJJP01000117">
    <property type="protein sequence ID" value="MBD3323696.1"/>
    <property type="molecule type" value="Genomic_DNA"/>
</dbReference>
<sequence length="233" mass="26133">MEILRDIPVDIDVSAVLAKAHIKPDSQDGRHVAELIESFRPRINPKAMYQTCYIDARDDDGVELGGVRFTSRILRINLENTERAFPFIVTAGTEIEDISQQHTDLLLSYSFDLLKEAVLRVAIAHLHTHLKQRYALEKIAVMNPGSLGDWPITEQRALFSLFGDVKALIGVELTESCLMYPVKSVSGIIFPTETSYVNCQLCPRHDCPSRKAPYDEALLKSKYKDQAAVDTAT</sequence>
<protein>
    <submittedName>
        <fullName evidence="2">Vitamin B12 dependent methionine synthase</fullName>
    </submittedName>
</protein>
<dbReference type="SUPFAM" id="SSF56507">
    <property type="entry name" value="Methionine synthase activation domain-like"/>
    <property type="match status" value="1"/>
</dbReference>
<comment type="caution">
    <text evidence="2">The sequence shown here is derived from an EMBL/GenBank/DDBJ whole genome shotgun (WGS) entry which is preliminary data.</text>
</comment>
<dbReference type="GO" id="GO:0008705">
    <property type="term" value="F:methionine synthase activity"/>
    <property type="evidence" value="ECO:0007669"/>
    <property type="project" value="InterPro"/>
</dbReference>
<evidence type="ECO:0000259" key="1">
    <source>
        <dbReference type="Pfam" id="PF02965"/>
    </source>
</evidence>
<proteinExistence type="predicted"/>
<gene>
    <name evidence="2" type="ORF">GF339_03870</name>
</gene>
<name>A0A9D5JU31_9BACT</name>
<evidence type="ECO:0000313" key="3">
    <source>
        <dbReference type="Proteomes" id="UP000649604"/>
    </source>
</evidence>
<dbReference type="Gene3D" id="3.40.109.40">
    <property type="match status" value="1"/>
</dbReference>
<dbReference type="InterPro" id="IPR037010">
    <property type="entry name" value="VitB12-dep_Met_synth_activ_sf"/>
</dbReference>
<dbReference type="AlphaFoldDB" id="A0A9D5JU31"/>
<accession>A0A9D5JU31</accession>